<keyword evidence="2" id="KW-1185">Reference proteome</keyword>
<accession>A0ABP1DT02</accession>
<proteinExistence type="predicted"/>
<sequence>MSESESEQLVNLVYDFGNVGATTGRPTTPNKASSISFQQLMSQKSGGELVDDNAIYVGAENMAYFRVDSPDMLDFVLKYHSKNESSTTIIVRAISRASPNTSPLRNSAAARLADSPGTPPQFNVVDPLTLERVEDLVAKETVRLRAERVQITVDASNLVQFLRHAENDGKSIFRLSLAASDQHSEDITIDFAQHELWFRCLCRGNDEAQRFRQIFMHGVKSMEIHKESLSTLKGTRSDVWYKLLCFARDLERGPDQPQTGRCLQEVLQHTVENAQGPICTAHTLFPLITRFFGIDRTTFHDRRFKDEYSAFEKEWKKRAKKSGRR</sequence>
<dbReference type="EMBL" id="OZ037949">
    <property type="protein sequence ID" value="CAL1710374.1"/>
    <property type="molecule type" value="Genomic_DNA"/>
</dbReference>
<reference evidence="2" key="1">
    <citation type="submission" date="2024-04" db="EMBL/GenBank/DDBJ databases">
        <authorList>
            <person name="Shaw F."/>
            <person name="Minotto A."/>
        </authorList>
    </citation>
    <scope>NUCLEOTIDE SEQUENCE [LARGE SCALE GENOMIC DNA]</scope>
</reference>
<dbReference type="Proteomes" id="UP001497453">
    <property type="component" value="Chromosome 6"/>
</dbReference>
<gene>
    <name evidence="1" type="ORF">GFSPODELE1_LOCUS7794</name>
</gene>
<organism evidence="1 2">
    <name type="scientific">Somion occarium</name>
    <dbReference type="NCBI Taxonomy" id="3059160"/>
    <lineage>
        <taxon>Eukaryota</taxon>
        <taxon>Fungi</taxon>
        <taxon>Dikarya</taxon>
        <taxon>Basidiomycota</taxon>
        <taxon>Agaricomycotina</taxon>
        <taxon>Agaricomycetes</taxon>
        <taxon>Polyporales</taxon>
        <taxon>Cerrenaceae</taxon>
        <taxon>Somion</taxon>
    </lineage>
</organism>
<evidence type="ECO:0000313" key="2">
    <source>
        <dbReference type="Proteomes" id="UP001497453"/>
    </source>
</evidence>
<protein>
    <submittedName>
        <fullName evidence="1">Uncharacterized protein</fullName>
    </submittedName>
</protein>
<name>A0ABP1DT02_9APHY</name>
<evidence type="ECO:0000313" key="1">
    <source>
        <dbReference type="EMBL" id="CAL1710374.1"/>
    </source>
</evidence>